<dbReference type="PROSITE" id="PS50850">
    <property type="entry name" value="MFS"/>
    <property type="match status" value="1"/>
</dbReference>
<keyword evidence="2 6" id="KW-0812">Transmembrane</keyword>
<reference evidence="8 9" key="1">
    <citation type="submission" date="2024-08" db="EMBL/GenBank/DDBJ databases">
        <title>Genome mining of Saccharopolyspora cebuensis PGLac3 from Nigerian medicinal plant.</title>
        <authorList>
            <person name="Ezeobiora C.E."/>
            <person name="Igbokwe N.H."/>
            <person name="Amin D.H."/>
            <person name="Mendie U.E."/>
        </authorList>
    </citation>
    <scope>NUCLEOTIDE SEQUENCE [LARGE SCALE GENOMIC DNA]</scope>
    <source>
        <strain evidence="8 9">PGLac3</strain>
    </source>
</reference>
<feature type="transmembrane region" description="Helical" evidence="6">
    <location>
        <begin position="101"/>
        <end position="119"/>
    </location>
</feature>
<dbReference type="Pfam" id="PF07690">
    <property type="entry name" value="MFS_1"/>
    <property type="match status" value="1"/>
</dbReference>
<dbReference type="InterPro" id="IPR006311">
    <property type="entry name" value="TAT_signal"/>
</dbReference>
<feature type="transmembrane region" description="Helical" evidence="6">
    <location>
        <begin position="30"/>
        <end position="51"/>
    </location>
</feature>
<dbReference type="PANTHER" id="PTHR23523:SF2">
    <property type="entry name" value="2-NITROIMIDAZOLE TRANSPORTER"/>
    <property type="match status" value="1"/>
</dbReference>
<comment type="caution">
    <text evidence="8">The sequence shown here is derived from an EMBL/GenBank/DDBJ whole genome shotgun (WGS) entry which is preliminary data.</text>
</comment>
<feature type="transmembrane region" description="Helical" evidence="6">
    <location>
        <begin position="324"/>
        <end position="346"/>
    </location>
</feature>
<evidence type="ECO:0000313" key="8">
    <source>
        <dbReference type="EMBL" id="MEY8040974.1"/>
    </source>
</evidence>
<dbReference type="InterPro" id="IPR020846">
    <property type="entry name" value="MFS_dom"/>
</dbReference>
<dbReference type="PANTHER" id="PTHR23523">
    <property type="match status" value="1"/>
</dbReference>
<dbReference type="Gene3D" id="1.20.1250.20">
    <property type="entry name" value="MFS general substrate transporter like domains"/>
    <property type="match status" value="1"/>
</dbReference>
<evidence type="ECO:0000313" key="9">
    <source>
        <dbReference type="Proteomes" id="UP001564626"/>
    </source>
</evidence>
<dbReference type="Proteomes" id="UP001564626">
    <property type="component" value="Unassembled WGS sequence"/>
</dbReference>
<dbReference type="InterPro" id="IPR052524">
    <property type="entry name" value="MFS_Cyanate_Porter"/>
</dbReference>
<dbReference type="RefSeq" id="WP_369774996.1">
    <property type="nucleotide sequence ID" value="NZ_JBGEHV010000029.1"/>
</dbReference>
<evidence type="ECO:0000256" key="2">
    <source>
        <dbReference type="ARBA" id="ARBA00022692"/>
    </source>
</evidence>
<dbReference type="PROSITE" id="PS51318">
    <property type="entry name" value="TAT"/>
    <property type="match status" value="1"/>
</dbReference>
<feature type="transmembrane region" description="Helical" evidence="6">
    <location>
        <begin position="358"/>
        <end position="379"/>
    </location>
</feature>
<sequence length="413" mass="41882">MSTHMPPVTEQDASSAAAPAHPPRTDRRGALGGVLLLIGVALAAANMRPAVTSLASVLGEVRDSLGASTTWASAVTSVPTLCFGVAGIAAPLLARRLGSGRVIAVSLAVLTAAMALRVLNGPWTVLGGTVLVCAAIAMCNVLVPVVVKESFPNRVGMATSLYTTAMAAGGALGSTLTPMLNSATGSWRLSLGTWLVLALAALVVWVPATARSGRTAAPAAPAEPGRSMLRSPLAWVITGYFAMQSLVAYVVMGWLPEVFKGAGIDAGTAGALLGFLLLVGVPINMVLPSLVTRSRSQSGWAAGLAVLTITGMLGLLLVPTTAPWLWALIIGVGMSAFPLALVLLSLRTASAADTARLSAMAQSVGYLIASVGPFLFGVLHDLTGAWSSSLLVVVAVVVVQGIIGTVAGRPRTV</sequence>
<dbReference type="EMBL" id="JBGEHV010000029">
    <property type="protein sequence ID" value="MEY8040974.1"/>
    <property type="molecule type" value="Genomic_DNA"/>
</dbReference>
<feature type="transmembrane region" description="Helical" evidence="6">
    <location>
        <begin position="299"/>
        <end position="318"/>
    </location>
</feature>
<comment type="subcellular location">
    <subcellularLocation>
        <location evidence="1">Cell membrane</location>
        <topology evidence="1">Multi-pass membrane protein</topology>
    </subcellularLocation>
</comment>
<protein>
    <submittedName>
        <fullName evidence="8">CynX/NimT family MFS transporter</fullName>
    </submittedName>
</protein>
<feature type="domain" description="Major facilitator superfamily (MFS) profile" evidence="7">
    <location>
        <begin position="34"/>
        <end position="413"/>
    </location>
</feature>
<keyword evidence="4 6" id="KW-0472">Membrane</keyword>
<feature type="transmembrane region" description="Helical" evidence="6">
    <location>
        <begin position="125"/>
        <end position="147"/>
    </location>
</feature>
<dbReference type="CDD" id="cd17339">
    <property type="entry name" value="MFS_NIMT_CynX_like"/>
    <property type="match status" value="1"/>
</dbReference>
<organism evidence="8 9">
    <name type="scientific">Saccharopolyspora cebuensis</name>
    <dbReference type="NCBI Taxonomy" id="418759"/>
    <lineage>
        <taxon>Bacteria</taxon>
        <taxon>Bacillati</taxon>
        <taxon>Actinomycetota</taxon>
        <taxon>Actinomycetes</taxon>
        <taxon>Pseudonocardiales</taxon>
        <taxon>Pseudonocardiaceae</taxon>
        <taxon>Saccharopolyspora</taxon>
    </lineage>
</organism>
<feature type="transmembrane region" description="Helical" evidence="6">
    <location>
        <begin position="267"/>
        <end position="287"/>
    </location>
</feature>
<keyword evidence="3 6" id="KW-1133">Transmembrane helix</keyword>
<accession>A0ABV4CNH8</accession>
<gene>
    <name evidence="8" type="ORF">AB8O55_16310</name>
</gene>
<evidence type="ECO:0000259" key="7">
    <source>
        <dbReference type="PROSITE" id="PS50850"/>
    </source>
</evidence>
<evidence type="ECO:0000256" key="4">
    <source>
        <dbReference type="ARBA" id="ARBA00023136"/>
    </source>
</evidence>
<feature type="transmembrane region" description="Helical" evidence="6">
    <location>
        <begin position="159"/>
        <end position="180"/>
    </location>
</feature>
<dbReference type="InterPro" id="IPR011701">
    <property type="entry name" value="MFS"/>
</dbReference>
<dbReference type="SUPFAM" id="SSF103473">
    <property type="entry name" value="MFS general substrate transporter"/>
    <property type="match status" value="1"/>
</dbReference>
<feature type="transmembrane region" description="Helical" evidence="6">
    <location>
        <begin position="385"/>
        <end position="407"/>
    </location>
</feature>
<feature type="transmembrane region" description="Helical" evidence="6">
    <location>
        <begin position="186"/>
        <end position="206"/>
    </location>
</feature>
<evidence type="ECO:0000256" key="1">
    <source>
        <dbReference type="ARBA" id="ARBA00004651"/>
    </source>
</evidence>
<evidence type="ECO:0000256" key="3">
    <source>
        <dbReference type="ARBA" id="ARBA00022989"/>
    </source>
</evidence>
<keyword evidence="9" id="KW-1185">Reference proteome</keyword>
<dbReference type="InterPro" id="IPR036259">
    <property type="entry name" value="MFS_trans_sf"/>
</dbReference>
<feature type="transmembrane region" description="Helical" evidence="6">
    <location>
        <begin position="71"/>
        <end position="94"/>
    </location>
</feature>
<name>A0ABV4CNH8_9PSEU</name>
<evidence type="ECO:0000256" key="6">
    <source>
        <dbReference type="SAM" id="Phobius"/>
    </source>
</evidence>
<evidence type="ECO:0000256" key="5">
    <source>
        <dbReference type="SAM" id="MobiDB-lite"/>
    </source>
</evidence>
<feature type="region of interest" description="Disordered" evidence="5">
    <location>
        <begin position="1"/>
        <end position="26"/>
    </location>
</feature>
<feature type="transmembrane region" description="Helical" evidence="6">
    <location>
        <begin position="233"/>
        <end position="255"/>
    </location>
</feature>
<proteinExistence type="predicted"/>